<feature type="region of interest" description="Disordered" evidence="1">
    <location>
        <begin position="51"/>
        <end position="93"/>
    </location>
</feature>
<reference evidence="2" key="1">
    <citation type="journal article" date="2023" name="Science">
        <title>Genome structures resolve the early diversification of teleost fishes.</title>
        <authorList>
            <person name="Parey E."/>
            <person name="Louis A."/>
            <person name="Montfort J."/>
            <person name="Bouchez O."/>
            <person name="Roques C."/>
            <person name="Iampietro C."/>
            <person name="Lluch J."/>
            <person name="Castinel A."/>
            <person name="Donnadieu C."/>
            <person name="Desvignes T."/>
            <person name="Floi Bucao C."/>
            <person name="Jouanno E."/>
            <person name="Wen M."/>
            <person name="Mejri S."/>
            <person name="Dirks R."/>
            <person name="Jansen H."/>
            <person name="Henkel C."/>
            <person name="Chen W.J."/>
            <person name="Zahm M."/>
            <person name="Cabau C."/>
            <person name="Klopp C."/>
            <person name="Thompson A.W."/>
            <person name="Robinson-Rechavi M."/>
            <person name="Braasch I."/>
            <person name="Lecointre G."/>
            <person name="Bobe J."/>
            <person name="Postlethwait J.H."/>
            <person name="Berthelot C."/>
            <person name="Roest Crollius H."/>
            <person name="Guiguen Y."/>
        </authorList>
    </citation>
    <scope>NUCLEOTIDE SEQUENCE</scope>
    <source>
        <strain evidence="2">WJC10195</strain>
    </source>
</reference>
<keyword evidence="3" id="KW-1185">Reference proteome</keyword>
<dbReference type="EMBL" id="JAINUF010000001">
    <property type="protein sequence ID" value="KAJ8379830.1"/>
    <property type="molecule type" value="Genomic_DNA"/>
</dbReference>
<dbReference type="AlphaFoldDB" id="A0A9Q1JCH5"/>
<proteinExistence type="predicted"/>
<comment type="caution">
    <text evidence="2">The sequence shown here is derived from an EMBL/GenBank/DDBJ whole genome shotgun (WGS) entry which is preliminary data.</text>
</comment>
<gene>
    <name evidence="2" type="ORF">SKAU_G00006080</name>
</gene>
<protein>
    <submittedName>
        <fullName evidence="2">Uncharacterized protein</fullName>
    </submittedName>
</protein>
<sequence>MRVGEARGQKAKLTFEKKQTFHNNKEEETNGGICFPRRILGGLGPRPYFNGGFRTARPAGGALAHISRPAPRSRGNDRRKKQQDGEGKQKSALGAAVEKCRAYGLASLIPDLPNTHRHFRDKEIQRTLALPKPGLSHCSPRPPRARADNRKSHQNQRDGRKTGLAPTLRPSTPRLEDKGPAEYFMGLTDSSSEFPREAWRPYYNMEGNAETWPAGLARSSPVSLWREPLLTLL</sequence>
<feature type="compositionally biased region" description="Basic and acidic residues" evidence="1">
    <location>
        <begin position="145"/>
        <end position="161"/>
    </location>
</feature>
<feature type="region of interest" description="Disordered" evidence="1">
    <location>
        <begin position="126"/>
        <end position="181"/>
    </location>
</feature>
<evidence type="ECO:0000256" key="1">
    <source>
        <dbReference type="SAM" id="MobiDB-lite"/>
    </source>
</evidence>
<accession>A0A9Q1JCH5</accession>
<evidence type="ECO:0000313" key="3">
    <source>
        <dbReference type="Proteomes" id="UP001152622"/>
    </source>
</evidence>
<organism evidence="2 3">
    <name type="scientific">Synaphobranchus kaupii</name>
    <name type="common">Kaup's arrowtooth eel</name>
    <dbReference type="NCBI Taxonomy" id="118154"/>
    <lineage>
        <taxon>Eukaryota</taxon>
        <taxon>Metazoa</taxon>
        <taxon>Chordata</taxon>
        <taxon>Craniata</taxon>
        <taxon>Vertebrata</taxon>
        <taxon>Euteleostomi</taxon>
        <taxon>Actinopterygii</taxon>
        <taxon>Neopterygii</taxon>
        <taxon>Teleostei</taxon>
        <taxon>Anguilliformes</taxon>
        <taxon>Synaphobranchidae</taxon>
        <taxon>Synaphobranchus</taxon>
    </lineage>
</organism>
<evidence type="ECO:0000313" key="2">
    <source>
        <dbReference type="EMBL" id="KAJ8379830.1"/>
    </source>
</evidence>
<dbReference type="Proteomes" id="UP001152622">
    <property type="component" value="Chromosome 1"/>
</dbReference>
<name>A0A9Q1JCH5_SYNKA</name>